<dbReference type="PANTHER" id="PTHR43027">
    <property type="entry name" value="DOXORUBICIN RESISTANCE ABC TRANSPORTER PERMEASE PROTEIN DRRC-RELATED"/>
    <property type="match status" value="1"/>
</dbReference>
<feature type="transmembrane region" description="Helical" evidence="5">
    <location>
        <begin position="262"/>
        <end position="283"/>
    </location>
</feature>
<evidence type="ECO:0000256" key="5">
    <source>
        <dbReference type="SAM" id="Phobius"/>
    </source>
</evidence>
<comment type="caution">
    <text evidence="7">The sequence shown here is derived from an EMBL/GenBank/DDBJ whole genome shotgun (WGS) entry which is preliminary data.</text>
</comment>
<dbReference type="InterPro" id="IPR047817">
    <property type="entry name" value="ABC2_TM_bact-type"/>
</dbReference>
<feature type="transmembrane region" description="Helical" evidence="5">
    <location>
        <begin position="28"/>
        <end position="47"/>
    </location>
</feature>
<dbReference type="Proteomes" id="UP000094570">
    <property type="component" value="Unassembled WGS sequence"/>
</dbReference>
<feature type="transmembrane region" description="Helical" evidence="5">
    <location>
        <begin position="348"/>
        <end position="366"/>
    </location>
</feature>
<keyword evidence="3 5" id="KW-1133">Transmembrane helix</keyword>
<dbReference type="Pfam" id="PF12698">
    <property type="entry name" value="ABC2_membrane_3"/>
    <property type="match status" value="1"/>
</dbReference>
<dbReference type="GO" id="GO:0016020">
    <property type="term" value="C:membrane"/>
    <property type="evidence" value="ECO:0007669"/>
    <property type="project" value="UniProtKB-SubCell"/>
</dbReference>
<evidence type="ECO:0000256" key="2">
    <source>
        <dbReference type="ARBA" id="ARBA00022692"/>
    </source>
</evidence>
<evidence type="ECO:0000256" key="1">
    <source>
        <dbReference type="ARBA" id="ARBA00004141"/>
    </source>
</evidence>
<evidence type="ECO:0000256" key="4">
    <source>
        <dbReference type="ARBA" id="ARBA00023136"/>
    </source>
</evidence>
<dbReference type="STRING" id="1008305.A4H02_02550"/>
<dbReference type="PROSITE" id="PS51012">
    <property type="entry name" value="ABC_TM2"/>
    <property type="match status" value="1"/>
</dbReference>
<dbReference type="EMBL" id="LWAF01000002">
    <property type="protein sequence ID" value="ODN31158.1"/>
    <property type="molecule type" value="Genomic_DNA"/>
</dbReference>
<evidence type="ECO:0000256" key="3">
    <source>
        <dbReference type="ARBA" id="ARBA00022989"/>
    </source>
</evidence>
<dbReference type="InterPro" id="IPR013525">
    <property type="entry name" value="ABC2_TM"/>
</dbReference>
<feature type="transmembrane region" description="Helical" evidence="5">
    <location>
        <begin position="181"/>
        <end position="204"/>
    </location>
</feature>
<evidence type="ECO:0000259" key="6">
    <source>
        <dbReference type="PROSITE" id="PS51012"/>
    </source>
</evidence>
<evidence type="ECO:0000313" key="7">
    <source>
        <dbReference type="EMBL" id="ODN31158.1"/>
    </source>
</evidence>
<proteinExistence type="predicted"/>
<comment type="subcellular location">
    <subcellularLocation>
        <location evidence="1">Membrane</location>
        <topology evidence="1">Multi-pass membrane protein</topology>
    </subcellularLocation>
</comment>
<evidence type="ECO:0000313" key="8">
    <source>
        <dbReference type="Proteomes" id="UP000094570"/>
    </source>
</evidence>
<feature type="transmembrane region" description="Helical" evidence="5">
    <location>
        <begin position="225"/>
        <end position="250"/>
    </location>
</feature>
<organism evidence="7 8">
    <name type="scientific">Fervidobacterium thailandense</name>
    <dbReference type="NCBI Taxonomy" id="1008305"/>
    <lineage>
        <taxon>Bacteria</taxon>
        <taxon>Thermotogati</taxon>
        <taxon>Thermotogota</taxon>
        <taxon>Thermotogae</taxon>
        <taxon>Thermotogales</taxon>
        <taxon>Fervidobacteriaceae</taxon>
        <taxon>Fervidobacterium</taxon>
    </lineage>
</organism>
<accession>A0A1E3G6B6</accession>
<name>A0A1E3G6B6_9BACT</name>
<sequence length="374" mass="42699">MVGNFFEKRDLVVLDALFKQLFIRSKEAVFWLVVFPTILFLILTSIFGNVQKNVTVKVAVIGESQVLKKVFDSVQQISAKFFPHSERERFDEYLKALEGETFDVLLVLPDGFDSAYSRALLLKRTKLFKPVTVDVHYVPFREGSKLAFNMVKGILDALDIHSKVEMEIHNLSTHRVDYNTFIFPGVVGMALLSVYLFGFMNDLIWLNRKKIIKRLTISPFSLLKLYLFVALVNLTSLVLGLSLLTFVAWIKGVNIATYLPSLIVNSLVSALVLTFLTLAVLIFENRPSVLVAFQQIFFQVQMFAGGFYFPLKQIPPFVRAVARFLPITYTVDSMRKVVGLNSITSNHYIVPLMYLLFSMLVVIVGIKRLHRYED</sequence>
<reference evidence="8" key="1">
    <citation type="submission" date="2016-04" db="EMBL/GenBank/DDBJ databases">
        <title>The genome sequence project of a novel Fervidobacterium isolate from a hot spring in Thailand.</title>
        <authorList>
            <person name="Gonzalez J.M."/>
            <person name="Cuecas A."/>
            <person name="Kanoksilapatham W."/>
        </authorList>
    </citation>
    <scope>NUCLEOTIDE SEQUENCE [LARGE SCALE GENOMIC DNA]</scope>
    <source>
        <strain evidence="8">FC2004</strain>
    </source>
</reference>
<keyword evidence="2 5" id="KW-0812">Transmembrane</keyword>
<keyword evidence="8" id="KW-1185">Reference proteome</keyword>
<dbReference type="GO" id="GO:0140359">
    <property type="term" value="F:ABC-type transporter activity"/>
    <property type="evidence" value="ECO:0007669"/>
    <property type="project" value="InterPro"/>
</dbReference>
<dbReference type="InterPro" id="IPR052902">
    <property type="entry name" value="ABC-2_transporter"/>
</dbReference>
<keyword evidence="4 5" id="KW-0472">Membrane</keyword>
<dbReference type="PANTHER" id="PTHR43027:SF2">
    <property type="entry name" value="TRANSPORT PERMEASE PROTEIN"/>
    <property type="match status" value="1"/>
</dbReference>
<feature type="domain" description="ABC transmembrane type-2" evidence="6">
    <location>
        <begin position="144"/>
        <end position="372"/>
    </location>
</feature>
<protein>
    <submittedName>
        <fullName evidence="7">ABC transporter</fullName>
    </submittedName>
</protein>
<dbReference type="AlphaFoldDB" id="A0A1E3G6B6"/>
<gene>
    <name evidence="7" type="ORF">A4H02_02550</name>
</gene>